<proteinExistence type="predicted"/>
<evidence type="ECO:0000256" key="1">
    <source>
        <dbReference type="SAM" id="MobiDB-lite"/>
    </source>
</evidence>
<evidence type="ECO:0000313" key="3">
    <source>
        <dbReference type="Proteomes" id="UP000807342"/>
    </source>
</evidence>
<dbReference type="AlphaFoldDB" id="A0A9P5X0F0"/>
<feature type="region of interest" description="Disordered" evidence="1">
    <location>
        <begin position="140"/>
        <end position="161"/>
    </location>
</feature>
<evidence type="ECO:0000313" key="2">
    <source>
        <dbReference type="EMBL" id="KAF9441035.1"/>
    </source>
</evidence>
<gene>
    <name evidence="2" type="ORF">P691DRAFT_780731</name>
</gene>
<protein>
    <submittedName>
        <fullName evidence="2">Uncharacterized protein</fullName>
    </submittedName>
</protein>
<dbReference type="EMBL" id="MU152106">
    <property type="protein sequence ID" value="KAF9441035.1"/>
    <property type="molecule type" value="Genomic_DNA"/>
</dbReference>
<sequence>MDPHQIIDSLVQGHPIASVRLETPKQHNQQPAEDEEEQARAGSNEKLRKEKKALECKLLSCSRKDNRWGPEGKPMAGGWLFQKYLVERCQDNFKRCWLAKDWDVCIWMKELIRRKSKSWTLYAVHFQDAIEPHEQGWVAGKGPAQEEEHLQQQINVSSGGS</sequence>
<keyword evidence="3" id="KW-1185">Reference proteome</keyword>
<dbReference type="OrthoDB" id="514777at2759"/>
<reference evidence="2" key="1">
    <citation type="submission" date="2020-11" db="EMBL/GenBank/DDBJ databases">
        <authorList>
            <consortium name="DOE Joint Genome Institute"/>
            <person name="Ahrendt S."/>
            <person name="Riley R."/>
            <person name="Andreopoulos W."/>
            <person name="Labutti K."/>
            <person name="Pangilinan J."/>
            <person name="Ruiz-Duenas F.J."/>
            <person name="Barrasa J.M."/>
            <person name="Sanchez-Garcia M."/>
            <person name="Camarero S."/>
            <person name="Miyauchi S."/>
            <person name="Serrano A."/>
            <person name="Linde D."/>
            <person name="Babiker R."/>
            <person name="Drula E."/>
            <person name="Ayuso-Fernandez I."/>
            <person name="Pacheco R."/>
            <person name="Padilla G."/>
            <person name="Ferreira P."/>
            <person name="Barriuso J."/>
            <person name="Kellner H."/>
            <person name="Castanera R."/>
            <person name="Alfaro M."/>
            <person name="Ramirez L."/>
            <person name="Pisabarro A.G."/>
            <person name="Kuo A."/>
            <person name="Tritt A."/>
            <person name="Lipzen A."/>
            <person name="He G."/>
            <person name="Yan M."/>
            <person name="Ng V."/>
            <person name="Cullen D."/>
            <person name="Martin F."/>
            <person name="Rosso M.-N."/>
            <person name="Henrissat B."/>
            <person name="Hibbett D."/>
            <person name="Martinez A.T."/>
            <person name="Grigoriev I.V."/>
        </authorList>
    </citation>
    <scope>NUCLEOTIDE SEQUENCE</scope>
    <source>
        <strain evidence="2">MF-IS2</strain>
    </source>
</reference>
<feature type="compositionally biased region" description="Polar residues" evidence="1">
    <location>
        <begin position="151"/>
        <end position="161"/>
    </location>
</feature>
<organism evidence="2 3">
    <name type="scientific">Macrolepiota fuliginosa MF-IS2</name>
    <dbReference type="NCBI Taxonomy" id="1400762"/>
    <lineage>
        <taxon>Eukaryota</taxon>
        <taxon>Fungi</taxon>
        <taxon>Dikarya</taxon>
        <taxon>Basidiomycota</taxon>
        <taxon>Agaricomycotina</taxon>
        <taxon>Agaricomycetes</taxon>
        <taxon>Agaricomycetidae</taxon>
        <taxon>Agaricales</taxon>
        <taxon>Agaricineae</taxon>
        <taxon>Agaricaceae</taxon>
        <taxon>Macrolepiota</taxon>
    </lineage>
</organism>
<accession>A0A9P5X0F0</accession>
<name>A0A9P5X0F0_9AGAR</name>
<feature type="region of interest" description="Disordered" evidence="1">
    <location>
        <begin position="18"/>
        <end position="49"/>
    </location>
</feature>
<dbReference type="Proteomes" id="UP000807342">
    <property type="component" value="Unassembled WGS sequence"/>
</dbReference>
<comment type="caution">
    <text evidence="2">The sequence shown here is derived from an EMBL/GenBank/DDBJ whole genome shotgun (WGS) entry which is preliminary data.</text>
</comment>